<keyword evidence="8" id="KW-1185">Reference proteome</keyword>
<dbReference type="InterPro" id="IPR005648">
    <property type="entry name" value="FlgD"/>
</dbReference>
<dbReference type="STRING" id="450851.PHZ_c0788"/>
<evidence type="ECO:0000256" key="2">
    <source>
        <dbReference type="ARBA" id="ARBA00016013"/>
    </source>
</evidence>
<evidence type="ECO:0000313" key="7">
    <source>
        <dbReference type="EMBL" id="ACG77202.1"/>
    </source>
</evidence>
<dbReference type="EMBL" id="CP000747">
    <property type="protein sequence ID" value="ACG77202.1"/>
    <property type="molecule type" value="Genomic_DNA"/>
</dbReference>
<protein>
    <recommendedName>
        <fullName evidence="2 5">Basal-body rod modification protein FlgD</fullName>
    </recommendedName>
</protein>
<name>B4RG78_PHEZH</name>
<evidence type="ECO:0000256" key="1">
    <source>
        <dbReference type="ARBA" id="ARBA00010577"/>
    </source>
</evidence>
<feature type="domain" description="FlgD/Vpr Ig-like" evidence="6">
    <location>
        <begin position="101"/>
        <end position="174"/>
    </location>
</feature>
<dbReference type="RefSeq" id="WP_012521350.1">
    <property type="nucleotide sequence ID" value="NC_011144.1"/>
</dbReference>
<dbReference type="KEGG" id="pzu:PHZ_c0788"/>
<keyword evidence="7" id="KW-0969">Cilium</keyword>
<dbReference type="GO" id="GO:0044781">
    <property type="term" value="P:bacterial-type flagellum organization"/>
    <property type="evidence" value="ECO:0007669"/>
    <property type="project" value="UniProtKB-UniRule"/>
</dbReference>
<dbReference type="Gene3D" id="2.60.40.4070">
    <property type="match status" value="1"/>
</dbReference>
<dbReference type="AlphaFoldDB" id="B4RG78"/>
<comment type="similarity">
    <text evidence="1 5">Belongs to the FlgD family.</text>
</comment>
<accession>B4RG78</accession>
<dbReference type="OrthoDB" id="9785233at2"/>
<dbReference type="Gene3D" id="2.30.30.910">
    <property type="match status" value="1"/>
</dbReference>
<evidence type="ECO:0000256" key="4">
    <source>
        <dbReference type="ARBA" id="ARBA00024746"/>
    </source>
</evidence>
<proteinExistence type="inferred from homology"/>
<keyword evidence="7" id="KW-0966">Cell projection</keyword>
<evidence type="ECO:0000256" key="3">
    <source>
        <dbReference type="ARBA" id="ARBA00022795"/>
    </source>
</evidence>
<dbReference type="InterPro" id="IPR025965">
    <property type="entry name" value="FlgD/Vpr_Ig-like"/>
</dbReference>
<keyword evidence="7" id="KW-0282">Flagellum</keyword>
<dbReference type="Pfam" id="PF13860">
    <property type="entry name" value="FlgD_ig"/>
    <property type="match status" value="1"/>
</dbReference>
<sequence>MAVGGVSGITDTSAIGRTRLAESFDTFLALLTTQLKNQDPLSPLDSNQFTQQIVQMTGVEQQLLTNDLLKSLVSNTSNGVSTAVSLIGKEVRAATVDAKLKDGQAAWIYTLPRDANDVKLEVVDSNGKTVRTLSAAEDGRKAGDHKVTWDGKDANGVKLPDGGVYSLKVSAKDSDFATVPSTVSIEGIVTGVEQSNGETLITVNGTPVLWNHITTIKQPQPATPPSEDAA</sequence>
<comment type="function">
    <text evidence="4 5">Required for flagellar hook formation. May act as a scaffolding protein.</text>
</comment>
<reference evidence="7 8" key="1">
    <citation type="journal article" date="2008" name="BMC Genomics">
        <title>Complete genome of Phenylobacterium zucineum - a novel facultative intracellular bacterium isolated from human erythroleukemia cell line K562.</title>
        <authorList>
            <person name="Luo Y."/>
            <person name="Xu X."/>
            <person name="Ding Z."/>
            <person name="Liu Z."/>
            <person name="Zhang B."/>
            <person name="Yan Z."/>
            <person name="Sun J."/>
            <person name="Hu S."/>
            <person name="Hu X."/>
        </authorList>
    </citation>
    <scope>NUCLEOTIDE SEQUENCE [LARGE SCALE GENOMIC DNA]</scope>
    <source>
        <strain evidence="7 8">HLK1</strain>
    </source>
</reference>
<dbReference type="Proteomes" id="UP000001868">
    <property type="component" value="Chromosome"/>
</dbReference>
<dbReference type="eggNOG" id="COG1843">
    <property type="taxonomic scope" value="Bacteria"/>
</dbReference>
<evidence type="ECO:0000313" key="8">
    <source>
        <dbReference type="Proteomes" id="UP000001868"/>
    </source>
</evidence>
<keyword evidence="3 5" id="KW-1005">Bacterial flagellum biogenesis</keyword>
<dbReference type="HOGENOM" id="CLU_047535_0_1_5"/>
<organism evidence="7 8">
    <name type="scientific">Phenylobacterium zucineum (strain HLK1)</name>
    <dbReference type="NCBI Taxonomy" id="450851"/>
    <lineage>
        <taxon>Bacteria</taxon>
        <taxon>Pseudomonadati</taxon>
        <taxon>Pseudomonadota</taxon>
        <taxon>Alphaproteobacteria</taxon>
        <taxon>Caulobacterales</taxon>
        <taxon>Caulobacteraceae</taxon>
        <taxon>Phenylobacterium</taxon>
    </lineage>
</organism>
<gene>
    <name evidence="7" type="primary">flgD</name>
    <name evidence="7" type="ordered locus">PHZ_c0788</name>
</gene>
<dbReference type="Pfam" id="PF03963">
    <property type="entry name" value="FlgD"/>
    <property type="match status" value="1"/>
</dbReference>
<evidence type="ECO:0000256" key="5">
    <source>
        <dbReference type="RuleBase" id="RU362076"/>
    </source>
</evidence>
<evidence type="ECO:0000259" key="6">
    <source>
        <dbReference type="Pfam" id="PF13860"/>
    </source>
</evidence>